<keyword evidence="8" id="KW-1185">Reference proteome</keyword>
<evidence type="ECO:0000256" key="1">
    <source>
        <dbReference type="ARBA" id="ARBA00022598"/>
    </source>
</evidence>
<evidence type="ECO:0000259" key="6">
    <source>
        <dbReference type="Pfam" id="PF03738"/>
    </source>
</evidence>
<keyword evidence="2" id="KW-0479">Metal-binding</keyword>
<organism evidence="7 8">
    <name type="scientific">Roseomonas nitratireducens</name>
    <dbReference type="NCBI Taxonomy" id="2820810"/>
    <lineage>
        <taxon>Bacteria</taxon>
        <taxon>Pseudomonadati</taxon>
        <taxon>Pseudomonadota</taxon>
        <taxon>Alphaproteobacteria</taxon>
        <taxon>Acetobacterales</taxon>
        <taxon>Roseomonadaceae</taxon>
        <taxon>Roseomonas</taxon>
    </lineage>
</organism>
<dbReference type="InterPro" id="IPR016185">
    <property type="entry name" value="PreATP-grasp_dom_sf"/>
</dbReference>
<keyword evidence="1" id="KW-0436">Ligase</keyword>
<dbReference type="Proteomes" id="UP000680815">
    <property type="component" value="Unassembled WGS sequence"/>
</dbReference>
<keyword evidence="4" id="KW-0067">ATP-binding</keyword>
<dbReference type="SUPFAM" id="SSF52440">
    <property type="entry name" value="PreATP-grasp domain"/>
    <property type="match status" value="1"/>
</dbReference>
<reference evidence="7 8" key="1">
    <citation type="submission" date="2021-03" db="EMBL/GenBank/DDBJ databases">
        <authorList>
            <person name="So Y."/>
        </authorList>
    </citation>
    <scope>NUCLEOTIDE SEQUENCE [LARGE SCALE GENOMIC DNA]</scope>
    <source>
        <strain evidence="7 8">PWR1</strain>
    </source>
</reference>
<comment type="caution">
    <text evidence="7">The sequence shown here is derived from an EMBL/GenBank/DDBJ whole genome shotgun (WGS) entry which is preliminary data.</text>
</comment>
<sequence>MERRALEPRPDRRERARRMGFAFADIAGEPYWDESAYYRFTEGEIDALEAATAEVERISRAAVAHAVAHDLNGPLGIPDGAWPIVKRSWQRAEPSLYGRLDLRWDGTGEPKLLEYNADTPTALFEAAVVQWEWLQCLDDGRGPEQHDQFNGLHEALIGAWGRLGLPPTVHFCCAAGSAEDRGTVDYLRDTAIQAGHEAPFLTMEEIGWNGAIFTDLEERPIEAMFKLYPWDWLLREDFGANIAKARTRWIEPAWRLIPASKAFLSLLWHLFPDHPNLLAAHLEPGLTGGPEIAKPIWGREGSNISAPGIETDGPYADQPRVWQAYAELPRFGGRYPVIGSWIIDGAPAGIGIREDATPVTRDTSRFVPHLFD</sequence>
<dbReference type="Pfam" id="PF03738">
    <property type="entry name" value="GSP_synth"/>
    <property type="match status" value="1"/>
</dbReference>
<protein>
    <submittedName>
        <fullName evidence="7">Glutathionylspermidine synthase family protein</fullName>
    </submittedName>
</protein>
<feature type="domain" description="Glutathionylspermidine synthase pre-ATP-grasp-like" evidence="6">
    <location>
        <begin position="13"/>
        <end position="370"/>
    </location>
</feature>
<keyword evidence="3" id="KW-0547">Nucleotide-binding</keyword>
<proteinExistence type="predicted"/>
<dbReference type="InterPro" id="IPR005494">
    <property type="entry name" value="GSPS_pre-ATP-grasp-like_dom"/>
</dbReference>
<evidence type="ECO:0000256" key="2">
    <source>
        <dbReference type="ARBA" id="ARBA00022723"/>
    </source>
</evidence>
<evidence type="ECO:0000256" key="3">
    <source>
        <dbReference type="ARBA" id="ARBA00022741"/>
    </source>
</evidence>
<dbReference type="RefSeq" id="WP_209350919.1">
    <property type="nucleotide sequence ID" value="NZ_JAGIYZ010000004.1"/>
</dbReference>
<dbReference type="SUPFAM" id="SSF56059">
    <property type="entry name" value="Glutathione synthetase ATP-binding domain-like"/>
    <property type="match status" value="1"/>
</dbReference>
<dbReference type="EMBL" id="JAGIYZ010000004">
    <property type="protein sequence ID" value="MBP0463531.1"/>
    <property type="molecule type" value="Genomic_DNA"/>
</dbReference>
<evidence type="ECO:0000313" key="7">
    <source>
        <dbReference type="EMBL" id="MBP0463531.1"/>
    </source>
</evidence>
<gene>
    <name evidence="7" type="ORF">J5Y09_06390</name>
</gene>
<evidence type="ECO:0000313" key="8">
    <source>
        <dbReference type="Proteomes" id="UP000680815"/>
    </source>
</evidence>
<evidence type="ECO:0000256" key="5">
    <source>
        <dbReference type="ARBA" id="ARBA00022842"/>
    </source>
</evidence>
<name>A0ABS4AQ88_9PROT</name>
<keyword evidence="5" id="KW-0460">Magnesium</keyword>
<accession>A0ABS4AQ88</accession>
<evidence type="ECO:0000256" key="4">
    <source>
        <dbReference type="ARBA" id="ARBA00022840"/>
    </source>
</evidence>
<dbReference type="Gene3D" id="3.30.1490.330">
    <property type="match status" value="1"/>
</dbReference>